<dbReference type="OrthoDB" id="2965483at2759"/>
<dbReference type="Proteomes" id="UP000008370">
    <property type="component" value="Unassembled WGS sequence"/>
</dbReference>
<feature type="region of interest" description="Disordered" evidence="2">
    <location>
        <begin position="157"/>
        <end position="351"/>
    </location>
</feature>
<dbReference type="EMBL" id="JH930471">
    <property type="protein sequence ID" value="EKM56639.1"/>
    <property type="molecule type" value="Genomic_DNA"/>
</dbReference>
<dbReference type="InParanoid" id="K5WCA3"/>
<proteinExistence type="predicted"/>
<gene>
    <name evidence="3" type="ORF">PHACADRAFT_160149</name>
</gene>
<dbReference type="STRING" id="650164.K5WCA3"/>
<evidence type="ECO:0000256" key="1">
    <source>
        <dbReference type="SAM" id="Coils"/>
    </source>
</evidence>
<evidence type="ECO:0000313" key="4">
    <source>
        <dbReference type="Proteomes" id="UP000008370"/>
    </source>
</evidence>
<feature type="coiled-coil region" evidence="1">
    <location>
        <begin position="122"/>
        <end position="151"/>
    </location>
</feature>
<keyword evidence="4" id="KW-1185">Reference proteome</keyword>
<name>K5WCA3_PHACS</name>
<protein>
    <submittedName>
        <fullName evidence="3">Uncharacterized protein</fullName>
    </submittedName>
</protein>
<dbReference type="KEGG" id="pco:PHACADRAFT_160149"/>
<feature type="compositionally biased region" description="Basic and acidic residues" evidence="2">
    <location>
        <begin position="264"/>
        <end position="281"/>
    </location>
</feature>
<keyword evidence="1" id="KW-0175">Coiled coil</keyword>
<evidence type="ECO:0000256" key="2">
    <source>
        <dbReference type="SAM" id="MobiDB-lite"/>
    </source>
</evidence>
<reference evidence="3 4" key="1">
    <citation type="journal article" date="2012" name="BMC Genomics">
        <title>Comparative genomics of the white-rot fungi, Phanerochaete carnosa and P. chrysosporium, to elucidate the genetic basis of the distinct wood types they colonize.</title>
        <authorList>
            <person name="Suzuki H."/>
            <person name="MacDonald J."/>
            <person name="Syed K."/>
            <person name="Salamov A."/>
            <person name="Hori C."/>
            <person name="Aerts A."/>
            <person name="Henrissat B."/>
            <person name="Wiebenga A."/>
            <person name="vanKuyk P.A."/>
            <person name="Barry K."/>
            <person name="Lindquist E."/>
            <person name="LaButti K."/>
            <person name="Lapidus A."/>
            <person name="Lucas S."/>
            <person name="Coutinho P."/>
            <person name="Gong Y."/>
            <person name="Samejima M."/>
            <person name="Mahadevan R."/>
            <person name="Abou-Zaid M."/>
            <person name="de Vries R.P."/>
            <person name="Igarashi K."/>
            <person name="Yadav J.S."/>
            <person name="Grigoriev I.V."/>
            <person name="Master E.R."/>
        </authorList>
    </citation>
    <scope>NUCLEOTIDE SEQUENCE [LARGE SCALE GENOMIC DNA]</scope>
    <source>
        <strain evidence="3 4">HHB-10118-sp</strain>
    </source>
</reference>
<dbReference type="HOGENOM" id="CLU_790123_0_0_1"/>
<sequence length="351" mass="40614">MSTLGITRQLSSNLPELPPLCSRSCQRTASIMFCLTQTSERTWAWLVSYFYHIFSCRWCAAYASACWLRASLQHADRSRHVQNGQDILDSLSKLKPILVERYEKWRAYHEANGSSSQPDPNVIAQEEAARRKREELLRAQEERTRQALEAARIEDDWRRTDEQQKRVHEETEWARRTKEVRPRDTSEAQRAAEAREAAQQERIARLRADDEEERTRRRIEERRRHEQEGIFRRQQEAETAAREVRRQVASTSNGSGQSGVDADVYYRRSQEPETPTRRDRSYAASPYPSRPPSSSQQRAPNDSHGSLLSRMPVESPVPYSDDASAESRGTAWNDPRQSYQMLAKPNHANAG</sequence>
<feature type="compositionally biased region" description="Low complexity" evidence="2">
    <location>
        <begin position="282"/>
        <end position="300"/>
    </location>
</feature>
<organism evidence="3 4">
    <name type="scientific">Phanerochaete carnosa (strain HHB-10118-sp)</name>
    <name type="common">White-rot fungus</name>
    <name type="synonym">Peniophora carnosa</name>
    <dbReference type="NCBI Taxonomy" id="650164"/>
    <lineage>
        <taxon>Eukaryota</taxon>
        <taxon>Fungi</taxon>
        <taxon>Dikarya</taxon>
        <taxon>Basidiomycota</taxon>
        <taxon>Agaricomycotina</taxon>
        <taxon>Agaricomycetes</taxon>
        <taxon>Polyporales</taxon>
        <taxon>Phanerochaetaceae</taxon>
        <taxon>Phanerochaete</taxon>
    </lineage>
</organism>
<evidence type="ECO:0000313" key="3">
    <source>
        <dbReference type="EMBL" id="EKM56639.1"/>
    </source>
</evidence>
<feature type="compositionally biased region" description="Basic and acidic residues" evidence="2">
    <location>
        <begin position="157"/>
        <end position="246"/>
    </location>
</feature>
<dbReference type="RefSeq" id="XP_007394481.1">
    <property type="nucleotide sequence ID" value="XM_007394419.1"/>
</dbReference>
<dbReference type="GeneID" id="18909154"/>
<dbReference type="AlphaFoldDB" id="K5WCA3"/>
<accession>K5WCA3</accession>